<evidence type="ECO:0000256" key="4">
    <source>
        <dbReference type="ARBA" id="ARBA00022989"/>
    </source>
</evidence>
<feature type="transmembrane region" description="Helical" evidence="6">
    <location>
        <begin position="96"/>
        <end position="116"/>
    </location>
</feature>
<dbReference type="GO" id="GO:0012505">
    <property type="term" value="C:endomembrane system"/>
    <property type="evidence" value="ECO:0007669"/>
    <property type="project" value="UniProtKB-SubCell"/>
</dbReference>
<dbReference type="HOGENOM" id="CLU_000960_22_3_1"/>
<dbReference type="GO" id="GO:0005886">
    <property type="term" value="C:plasma membrane"/>
    <property type="evidence" value="ECO:0007669"/>
    <property type="project" value="TreeGrafter"/>
</dbReference>
<keyword evidence="9" id="KW-1185">Reference proteome</keyword>
<feature type="transmembrane region" description="Helical" evidence="6">
    <location>
        <begin position="320"/>
        <end position="340"/>
    </location>
</feature>
<evidence type="ECO:0000313" key="8">
    <source>
        <dbReference type="EMBL" id="KIP04574.1"/>
    </source>
</evidence>
<feature type="transmembrane region" description="Helical" evidence="6">
    <location>
        <begin position="199"/>
        <end position="218"/>
    </location>
</feature>
<dbReference type="InterPro" id="IPR011701">
    <property type="entry name" value="MFS"/>
</dbReference>
<dbReference type="InterPro" id="IPR036259">
    <property type="entry name" value="MFS_trans_sf"/>
</dbReference>
<feature type="transmembrane region" description="Helical" evidence="6">
    <location>
        <begin position="378"/>
        <end position="403"/>
    </location>
</feature>
<gene>
    <name evidence="8" type="ORF">PHLGIDRAFT_56996</name>
</gene>
<dbReference type="GO" id="GO:0000329">
    <property type="term" value="C:fungal-type vacuole membrane"/>
    <property type="evidence" value="ECO:0007669"/>
    <property type="project" value="TreeGrafter"/>
</dbReference>
<proteinExistence type="predicted"/>
<evidence type="ECO:0000256" key="2">
    <source>
        <dbReference type="ARBA" id="ARBA00022448"/>
    </source>
</evidence>
<accession>A0A0C3NI65</accession>
<dbReference type="PROSITE" id="PS50850">
    <property type="entry name" value="MFS"/>
    <property type="match status" value="1"/>
</dbReference>
<evidence type="ECO:0000256" key="3">
    <source>
        <dbReference type="ARBA" id="ARBA00022692"/>
    </source>
</evidence>
<feature type="transmembrane region" description="Helical" evidence="6">
    <location>
        <begin position="157"/>
        <end position="179"/>
    </location>
</feature>
<keyword evidence="4 6" id="KW-1133">Transmembrane helix</keyword>
<evidence type="ECO:0000256" key="5">
    <source>
        <dbReference type="ARBA" id="ARBA00023136"/>
    </source>
</evidence>
<dbReference type="InterPro" id="IPR020846">
    <property type="entry name" value="MFS_dom"/>
</dbReference>
<dbReference type="EMBL" id="KN840569">
    <property type="protein sequence ID" value="KIP04574.1"/>
    <property type="molecule type" value="Genomic_DNA"/>
</dbReference>
<feature type="transmembrane region" description="Helical" evidence="6">
    <location>
        <begin position="269"/>
        <end position="289"/>
    </location>
</feature>
<feature type="transmembrane region" description="Helical" evidence="6">
    <location>
        <begin position="12"/>
        <end position="31"/>
    </location>
</feature>
<dbReference type="Proteomes" id="UP000053257">
    <property type="component" value="Unassembled WGS sequence"/>
</dbReference>
<organism evidence="8 9">
    <name type="scientific">Phlebiopsis gigantea (strain 11061_1 CR5-6)</name>
    <name type="common">White-rot fungus</name>
    <name type="synonym">Peniophora gigantea</name>
    <dbReference type="NCBI Taxonomy" id="745531"/>
    <lineage>
        <taxon>Eukaryota</taxon>
        <taxon>Fungi</taxon>
        <taxon>Dikarya</taxon>
        <taxon>Basidiomycota</taxon>
        <taxon>Agaricomycotina</taxon>
        <taxon>Agaricomycetes</taxon>
        <taxon>Polyporales</taxon>
        <taxon>Phanerochaetaceae</taxon>
        <taxon>Phlebiopsis</taxon>
    </lineage>
</organism>
<evidence type="ECO:0000256" key="1">
    <source>
        <dbReference type="ARBA" id="ARBA00004127"/>
    </source>
</evidence>
<feature type="non-terminal residue" evidence="8">
    <location>
        <position position="1"/>
    </location>
</feature>
<feature type="domain" description="Major facilitator superfamily (MFS) profile" evidence="7">
    <location>
        <begin position="1"/>
        <end position="508"/>
    </location>
</feature>
<keyword evidence="5 6" id="KW-0472">Membrane</keyword>
<dbReference type="Pfam" id="PF07690">
    <property type="entry name" value="MFS_1"/>
    <property type="match status" value="1"/>
</dbReference>
<dbReference type="OrthoDB" id="3437016at2759"/>
<protein>
    <recommendedName>
        <fullName evidence="7">Major facilitator superfamily (MFS) profile domain-containing protein</fullName>
    </recommendedName>
</protein>
<dbReference type="PANTHER" id="PTHR23501">
    <property type="entry name" value="MAJOR FACILITATOR SUPERFAMILY"/>
    <property type="match status" value="1"/>
</dbReference>
<feature type="transmembrane region" description="Helical" evidence="6">
    <location>
        <begin position="485"/>
        <end position="504"/>
    </location>
</feature>
<keyword evidence="2" id="KW-0813">Transport</keyword>
<feature type="transmembrane region" description="Helical" evidence="6">
    <location>
        <begin position="43"/>
        <end position="62"/>
    </location>
</feature>
<feature type="transmembrane region" description="Helical" evidence="6">
    <location>
        <begin position="74"/>
        <end position="90"/>
    </location>
</feature>
<evidence type="ECO:0000313" key="9">
    <source>
        <dbReference type="Proteomes" id="UP000053257"/>
    </source>
</evidence>
<evidence type="ECO:0000259" key="7">
    <source>
        <dbReference type="PROSITE" id="PS50850"/>
    </source>
</evidence>
<feature type="transmembrane region" description="Helical" evidence="6">
    <location>
        <begin position="230"/>
        <end position="248"/>
    </location>
</feature>
<dbReference type="AlphaFoldDB" id="A0A0C3NI65"/>
<feature type="non-terminal residue" evidence="8">
    <location>
        <position position="508"/>
    </location>
</feature>
<keyword evidence="3 6" id="KW-0812">Transmembrane</keyword>
<dbReference type="PANTHER" id="PTHR23501:SF191">
    <property type="entry name" value="VACUOLAR BASIC AMINO ACID TRANSPORTER 4"/>
    <property type="match status" value="1"/>
</dbReference>
<dbReference type="GO" id="GO:0015174">
    <property type="term" value="F:basic amino acid transmembrane transporter activity"/>
    <property type="evidence" value="ECO:0007669"/>
    <property type="project" value="TreeGrafter"/>
</dbReference>
<evidence type="ECO:0000256" key="6">
    <source>
        <dbReference type="SAM" id="Phobius"/>
    </source>
</evidence>
<reference evidence="8 9" key="1">
    <citation type="journal article" date="2014" name="PLoS Genet.">
        <title>Analysis of the Phlebiopsis gigantea genome, transcriptome and secretome provides insight into its pioneer colonization strategies of wood.</title>
        <authorList>
            <person name="Hori C."/>
            <person name="Ishida T."/>
            <person name="Igarashi K."/>
            <person name="Samejima M."/>
            <person name="Suzuki H."/>
            <person name="Master E."/>
            <person name="Ferreira P."/>
            <person name="Ruiz-Duenas F.J."/>
            <person name="Held B."/>
            <person name="Canessa P."/>
            <person name="Larrondo L.F."/>
            <person name="Schmoll M."/>
            <person name="Druzhinina I.S."/>
            <person name="Kubicek C.P."/>
            <person name="Gaskell J.A."/>
            <person name="Kersten P."/>
            <person name="St John F."/>
            <person name="Glasner J."/>
            <person name="Sabat G."/>
            <person name="Splinter BonDurant S."/>
            <person name="Syed K."/>
            <person name="Yadav J."/>
            <person name="Mgbeahuruike A.C."/>
            <person name="Kovalchuk A."/>
            <person name="Asiegbu F.O."/>
            <person name="Lackner G."/>
            <person name="Hoffmeister D."/>
            <person name="Rencoret J."/>
            <person name="Gutierrez A."/>
            <person name="Sun H."/>
            <person name="Lindquist E."/>
            <person name="Barry K."/>
            <person name="Riley R."/>
            <person name="Grigoriev I.V."/>
            <person name="Henrissat B."/>
            <person name="Kues U."/>
            <person name="Berka R.M."/>
            <person name="Martinez A.T."/>
            <person name="Covert S.F."/>
            <person name="Blanchette R.A."/>
            <person name="Cullen D."/>
        </authorList>
    </citation>
    <scope>NUCLEOTIDE SEQUENCE [LARGE SCALE GENOMIC DNA]</scope>
    <source>
        <strain evidence="8 9">11061_1 CR5-6</strain>
    </source>
</reference>
<comment type="subcellular location">
    <subcellularLocation>
        <location evidence="1">Endomembrane system</location>
        <topology evidence="1">Multi-pass membrane protein</topology>
    </subcellularLocation>
</comment>
<dbReference type="SUPFAM" id="SSF103473">
    <property type="entry name" value="MFS general substrate transporter"/>
    <property type="match status" value="1"/>
</dbReference>
<feature type="transmembrane region" description="Helical" evidence="6">
    <location>
        <begin position="352"/>
        <end position="372"/>
    </location>
</feature>
<dbReference type="Gene3D" id="1.20.1250.20">
    <property type="entry name" value="MFS general substrate transporter like domains"/>
    <property type="match status" value="1"/>
</dbReference>
<feature type="transmembrane region" description="Helical" evidence="6">
    <location>
        <begin position="128"/>
        <end position="151"/>
    </location>
</feature>
<name>A0A0C3NI65_PHLG1</name>
<sequence length="508" mass="54304">GPFDLSRSTRYGILLGVWIANFLSVSVLTSISSDFQKSHQASWLGTAYLLATCTFTPLYGRLCNVMGRRAANQIAVVFAALGTAACGLSSNMEMLIAARFVAGMGGGGVFTTASIITCDMYSMRSRGLTQGVAALFESLGMGLGGPFGGFINDRYGWRWAFLLQLPLFGLSLALTSWNLHYVTPGRSASTTEVLRKIDWGGSFSLLGAVLSFLVFLTARFSNEQPWSSPAVYAPLAASLVLAGAFVVIEIGCAREPMLPPMLVRMKVPMLVGLASFMVSMCNFAVMYNLPTWFQTVMLTSAGEAGKCATRPTVAAVLNEAFLGAHLIPNGVAMSMGSMFAGWAMHRTGKYRTLTLVCGILPFISTVLISSMTEHSHPLVLWLSIFPLGFGNAVVLQTMLIALLSHIPDSALAVGTGFSLLWRGIGQVGGVGLSSAMFQSSLNTELHKRITGPGAEQLIAELRHSANLLPQLTADLQRAARDAYAASLRTVFVAAACSTFVAYLIRWPV</sequence>
<dbReference type="STRING" id="745531.A0A0C3NI65"/>